<protein>
    <recommendedName>
        <fullName evidence="7">Protein kinase domain-containing protein</fullName>
    </recommendedName>
</protein>
<proteinExistence type="predicted"/>
<feature type="compositionally biased region" description="Low complexity" evidence="6">
    <location>
        <begin position="105"/>
        <end position="120"/>
    </location>
</feature>
<feature type="compositionally biased region" description="Basic and acidic residues" evidence="6">
    <location>
        <begin position="1664"/>
        <end position="1674"/>
    </location>
</feature>
<feature type="region of interest" description="Disordered" evidence="6">
    <location>
        <begin position="1016"/>
        <end position="1079"/>
    </location>
</feature>
<feature type="compositionally biased region" description="Basic and acidic residues" evidence="6">
    <location>
        <begin position="449"/>
        <end position="463"/>
    </location>
</feature>
<dbReference type="STRING" id="94643.A0A2A9MIA7"/>
<feature type="compositionally biased region" description="Basic and acidic residues" evidence="6">
    <location>
        <begin position="1802"/>
        <end position="1812"/>
    </location>
</feature>
<reference evidence="8 9" key="1">
    <citation type="submission" date="2017-09" db="EMBL/GenBank/DDBJ databases">
        <title>Genome sequencing of Besnoitia besnoiti strain Bb-Ger1.</title>
        <authorList>
            <person name="Schares G."/>
            <person name="Venepally P."/>
            <person name="Lorenzi H.A."/>
        </authorList>
    </citation>
    <scope>NUCLEOTIDE SEQUENCE [LARGE SCALE GENOMIC DNA]</scope>
    <source>
        <strain evidence="8 9">Bb-Ger1</strain>
    </source>
</reference>
<feature type="compositionally biased region" description="Basic and acidic residues" evidence="6">
    <location>
        <begin position="1462"/>
        <end position="1472"/>
    </location>
</feature>
<name>A0A2A9MIA7_BESBE</name>
<feature type="compositionally biased region" description="Basic and acidic residues" evidence="6">
    <location>
        <begin position="522"/>
        <end position="538"/>
    </location>
</feature>
<feature type="region of interest" description="Disordered" evidence="6">
    <location>
        <begin position="2108"/>
        <end position="2167"/>
    </location>
</feature>
<feature type="compositionally biased region" description="Basic residues" evidence="6">
    <location>
        <begin position="539"/>
        <end position="556"/>
    </location>
</feature>
<feature type="compositionally biased region" description="Basic and acidic residues" evidence="6">
    <location>
        <begin position="1569"/>
        <end position="1583"/>
    </location>
</feature>
<evidence type="ECO:0000313" key="9">
    <source>
        <dbReference type="Proteomes" id="UP000224006"/>
    </source>
</evidence>
<dbReference type="GeneID" id="40311142"/>
<feature type="domain" description="Protein kinase" evidence="7">
    <location>
        <begin position="1844"/>
        <end position="2213"/>
    </location>
</feature>
<feature type="compositionally biased region" description="Basic and acidic residues" evidence="6">
    <location>
        <begin position="242"/>
        <end position="253"/>
    </location>
</feature>
<sequence length="2219" mass="243712">MSWETSASRPCRHPERVAFLIRSSTERADSELAGSLSSHQPSLLSSDSAASEGGSAAPRAFAPRSVVRVSSPLSAESPKNDVSSAFSAVPANLSPFVCNPDARRGVSSSSASQSLRDPASASGAGFARREGTSLRFPQSFDEERECRRDGERITPPRRARAQESLPVADSPHLSANPCHFSPQPPAAAFVSSPLFSSPHSPAEALPYDARDEAQSSCTPSGERGETDEDEGVEWPSGGLARARQDGAAKEGLRVEFSSFASSSTGCLHSGRQETCFLSPPGEEGEDEPCDYSDVSRESSLEAGGSEREEREKFHSLSPRPADSAAWARPGARAFARPAAQFPREGCDSLLLSCVSSTARDDDAREDRVYRGEVRCDLASGTQSERDEEVSDRRCILPADQPFTLASFSSFSASSAAEGYPSPAPRDPLGRRRRTGGAPWAATSLQRRGGSREEADSHDPEEIRSVSSVSSRRGAGREEHEEDERRRSVEQEAWKATQAPSELWCEASREASQSPLVAQGPRRAREKEETVSALREKREGRRRRRTRARRRAARLRRLSGAERSRATTRAGAASTSAAGSHPCETRTNSRPSGAGLGPERPPREKRHREDGSRLQRHPKHVKGGGCGGPSPARVVTVEDGPVTVSSRERVQLTAAPEAPFRRDARVLSPLYPLYQPFSVAAPSHPPPALPSPFLSSDSSSGLPASSREASWAPAAGVHASAAFDLTSAGSESRLFASSASRVPTTTSAYYGGLAPSSAAAVDPFAPSLASGGCPSYAYAPAGVPASSPVSPPGSSFYPSPFSCLSASSPTLPQFVSGSLGTAPPLTHPAETPGALASLSLWSYGPVGPKRGSDSGAPSGLLPAFLASSAVASAAAHSSPLGAAPVFSGPPAARDSEAFGCFLSHANKVAAPFAVFASDEESLRFARYCFWSLRKRAEAQRARARERSISHSSRRRRSRKRADLFSSASSQRSSSARPEEISADARDGAERGSPRRRRSRVVLSGREKSGAGEAFELACGQRRSSPAEEPPFSWTQSAPGACGERARRDAGSRDARPFQSRRRRGGEQERRRRSPSALTPYPYSLVPPSLFSCASFSPYSSLSSSLLGLVPPVYAVDRLPPLFAQAHNRPGWSKRRCRREGDSWERAMSHASSSVSRRASPDRRKRRQGWGDSRREEHSRSYSRQEGGDRRSRRRRSDASSSSRAASSSREREEEAEEEGNRRTRSGREGDRPDEAREKRRYPSSRNHVVSNAERASSPPSNSSLKQPQCRLDASLPAATDSPDAAPDRAQSFDAGKTRNGDASPHTRGASRGDAREGDKKRSRVDASRGGDAERRKTRARQGWCIEGERHAPPRRPDCSDSRAGRDRETEENLAEACDAARLSDSSRGEDAKTERAEEGRSSPRKWETTARLRASSSHRGEDQSRREPRESELKSSRRRRLENTGTDDATSSSRRARASGAGEEGRMKSERRGGGSRRRVDRGGGSLASPPRGSRLSRRAGATRSGGRASRDSEARRRKRDDSSRARTKRRKDDRRASRASRPPAKRRKEEERSRRDGERRRRSSSRSVSGDRRERGRDGRDAGGRGGGRKKSCLSRASSSSSRSSSRPHHRSRRHASSPSYRRSGYDYFGGRRERRDRGAGGTREEERRRGKARRVGCCGGDGSSREKKRDRSRTSCHRTSRSRERVGGRDGRRGRRYYGEEEASRHRCPLSSPYVSQHVFCPVSPHSLFYASRKSSHLAVPRHRPEIAPPRAYKSSKHQPYNEGWGGERSRRKSREKKRDRQEEEARGERRRRRAAKGATRRRDEGGERRRAAAKKKEKKDESSKDDIVHFDWRPGMWLTDRYRVLDKMGEGTFGRVLRCADVHTQREVAIKVVRDVSRYTSAARIEVDILREINERDAPSSSSSSGSSSSSHCVRLHDAFLYKSRHMCLVFEKLGKSLYDLLTENHYLGFYLEDIRIVAKQCLIALAFLRACRLTHTDLKPENILLLDDILIPVPAPRPSGSVKGHYLRPAQVGVKIIDFGSATFEDDYHSSLINTRQYRAPEVILGLGWDMSSDVWSLGCILMELYTGNLLFRTHEHLEHLAMMERIVGPFPTEMLESALSTDGRRYVAPPAGEGASGPPPAFDAPPGVEEEREKKEREKRDSGTLPPPRLHWPEGASSANSEERVRSCVPLQALVLPQHRIFSDFVRSLLQIDPQKRPTPGGALMHPFFTAELRE</sequence>
<dbReference type="SMART" id="SM00220">
    <property type="entry name" value="S_TKc"/>
    <property type="match status" value="1"/>
</dbReference>
<evidence type="ECO:0000256" key="6">
    <source>
        <dbReference type="SAM" id="MobiDB-lite"/>
    </source>
</evidence>
<feature type="compositionally biased region" description="Basic and acidic residues" evidence="6">
    <location>
        <begin position="1417"/>
        <end position="1434"/>
    </location>
</feature>
<dbReference type="VEuPathDB" id="ToxoDB:BESB_062140"/>
<dbReference type="SUPFAM" id="SSF56112">
    <property type="entry name" value="Protein kinase-like (PK-like)"/>
    <property type="match status" value="1"/>
</dbReference>
<dbReference type="Gene3D" id="3.30.200.20">
    <property type="entry name" value="Phosphorylase Kinase, domain 1"/>
    <property type="match status" value="1"/>
</dbReference>
<feature type="compositionally biased region" description="Low complexity" evidence="6">
    <location>
        <begin position="35"/>
        <end position="75"/>
    </location>
</feature>
<feature type="compositionally biased region" description="Low complexity" evidence="6">
    <location>
        <begin position="1147"/>
        <end position="1156"/>
    </location>
</feature>
<feature type="compositionally biased region" description="Basic and acidic residues" evidence="6">
    <location>
        <begin position="1207"/>
        <end position="1236"/>
    </location>
</feature>
<dbReference type="GO" id="GO:0005524">
    <property type="term" value="F:ATP binding"/>
    <property type="evidence" value="ECO:0007669"/>
    <property type="project" value="UniProtKB-KW"/>
</dbReference>
<evidence type="ECO:0000256" key="5">
    <source>
        <dbReference type="ARBA" id="ARBA00022840"/>
    </source>
</evidence>
<dbReference type="EMBL" id="NWUJ01000005">
    <property type="protein sequence ID" value="PFH35327.1"/>
    <property type="molecule type" value="Genomic_DNA"/>
</dbReference>
<dbReference type="Proteomes" id="UP000224006">
    <property type="component" value="Chromosome V"/>
</dbReference>
<evidence type="ECO:0000313" key="8">
    <source>
        <dbReference type="EMBL" id="PFH35327.1"/>
    </source>
</evidence>
<dbReference type="InterPro" id="IPR051175">
    <property type="entry name" value="CLK_kinases"/>
</dbReference>
<feature type="compositionally biased region" description="Low complexity" evidence="6">
    <location>
        <begin position="1595"/>
        <end position="1605"/>
    </location>
</feature>
<comment type="caution">
    <text evidence="8">The sequence shown here is derived from an EMBL/GenBank/DDBJ whole genome shotgun (WGS) entry which is preliminary data.</text>
</comment>
<accession>A0A2A9MIA7</accession>
<feature type="compositionally biased region" description="Basic and acidic residues" evidence="6">
    <location>
        <begin position="1547"/>
        <end position="1559"/>
    </location>
</feature>
<feature type="region of interest" description="Disordered" evidence="6">
    <location>
        <begin position="1738"/>
        <end position="1826"/>
    </location>
</feature>
<feature type="region of interest" description="Disordered" evidence="6">
    <location>
        <begin position="683"/>
        <end position="706"/>
    </location>
</feature>
<feature type="compositionally biased region" description="Low complexity" evidence="6">
    <location>
        <begin position="566"/>
        <end position="579"/>
    </location>
</feature>
<dbReference type="OrthoDB" id="283111at2759"/>
<dbReference type="PROSITE" id="PS00108">
    <property type="entry name" value="PROTEIN_KINASE_ST"/>
    <property type="match status" value="1"/>
</dbReference>
<dbReference type="InterPro" id="IPR000719">
    <property type="entry name" value="Prot_kinase_dom"/>
</dbReference>
<feature type="compositionally biased region" description="Basic and acidic residues" evidence="6">
    <location>
        <begin position="293"/>
        <end position="314"/>
    </location>
</feature>
<feature type="region of interest" description="Disordered" evidence="6">
    <location>
        <begin position="1141"/>
        <end position="1708"/>
    </location>
</feature>
<dbReference type="GO" id="GO:0004674">
    <property type="term" value="F:protein serine/threonine kinase activity"/>
    <property type="evidence" value="ECO:0007669"/>
    <property type="project" value="UniProtKB-KW"/>
</dbReference>
<evidence type="ECO:0000256" key="2">
    <source>
        <dbReference type="ARBA" id="ARBA00022679"/>
    </source>
</evidence>
<feature type="compositionally biased region" description="Low complexity" evidence="6">
    <location>
        <begin position="1271"/>
        <end position="1288"/>
    </location>
</feature>
<keyword evidence="4" id="KW-0418">Kinase</keyword>
<keyword evidence="2" id="KW-0808">Transferase</keyword>
<feature type="compositionally biased region" description="Basic and acidic residues" evidence="6">
    <location>
        <begin position="474"/>
        <end position="492"/>
    </location>
</feature>
<feature type="region of interest" description="Disordered" evidence="6">
    <location>
        <begin position="411"/>
        <end position="644"/>
    </location>
</feature>
<feature type="region of interest" description="Disordered" evidence="6">
    <location>
        <begin position="939"/>
        <end position="1004"/>
    </location>
</feature>
<feature type="compositionally biased region" description="Basic and acidic residues" evidence="6">
    <location>
        <begin position="1778"/>
        <end position="1789"/>
    </location>
</feature>
<feature type="compositionally biased region" description="Low complexity" evidence="6">
    <location>
        <begin position="690"/>
        <end position="705"/>
    </location>
</feature>
<dbReference type="CDD" id="cd14134">
    <property type="entry name" value="PKc_CLK"/>
    <property type="match status" value="1"/>
</dbReference>
<feature type="compositionally biased region" description="Basic and acidic residues" evidence="6">
    <location>
        <begin position="1508"/>
        <end position="1524"/>
    </location>
</feature>
<feature type="compositionally biased region" description="Basic and acidic residues" evidence="6">
    <location>
        <begin position="975"/>
        <end position="991"/>
    </location>
</feature>
<dbReference type="PROSITE" id="PS50011">
    <property type="entry name" value="PROTEIN_KINASE_DOM"/>
    <property type="match status" value="1"/>
</dbReference>
<feature type="compositionally biased region" description="Basic and acidic residues" evidence="6">
    <location>
        <begin position="1345"/>
        <end position="1369"/>
    </location>
</feature>
<evidence type="ECO:0000256" key="1">
    <source>
        <dbReference type="ARBA" id="ARBA00022527"/>
    </source>
</evidence>
<evidence type="ECO:0000259" key="7">
    <source>
        <dbReference type="PROSITE" id="PS50011"/>
    </source>
</evidence>
<organism evidence="8 9">
    <name type="scientific">Besnoitia besnoiti</name>
    <name type="common">Apicomplexan protozoan</name>
    <dbReference type="NCBI Taxonomy" id="94643"/>
    <lineage>
        <taxon>Eukaryota</taxon>
        <taxon>Sar</taxon>
        <taxon>Alveolata</taxon>
        <taxon>Apicomplexa</taxon>
        <taxon>Conoidasida</taxon>
        <taxon>Coccidia</taxon>
        <taxon>Eucoccidiorida</taxon>
        <taxon>Eimeriorina</taxon>
        <taxon>Sarcocystidae</taxon>
        <taxon>Besnoitia</taxon>
    </lineage>
</organism>
<feature type="compositionally biased region" description="Basic and acidic residues" evidence="6">
    <location>
        <begin position="144"/>
        <end position="154"/>
    </location>
</feature>
<feature type="compositionally biased region" description="Basic and acidic residues" evidence="6">
    <location>
        <begin position="1042"/>
        <end position="1054"/>
    </location>
</feature>
<dbReference type="Gene3D" id="1.10.510.10">
    <property type="entry name" value="Transferase(Phosphotransferase) domain 1"/>
    <property type="match status" value="1"/>
</dbReference>
<feature type="compositionally biased region" description="Low complexity" evidence="6">
    <location>
        <begin position="1486"/>
        <end position="1507"/>
    </location>
</feature>
<feature type="compositionally biased region" description="Basic and acidic residues" evidence="6">
    <location>
        <begin position="1383"/>
        <end position="1409"/>
    </location>
</feature>
<feature type="compositionally biased region" description="Low complexity" evidence="6">
    <location>
        <begin position="964"/>
        <end position="974"/>
    </location>
</feature>
<dbReference type="PANTHER" id="PTHR45646:SF11">
    <property type="entry name" value="SERINE_THREONINE-PROTEIN KINASE DOA"/>
    <property type="match status" value="1"/>
</dbReference>
<dbReference type="PANTHER" id="PTHR45646">
    <property type="entry name" value="SERINE/THREONINE-PROTEIN KINASE DOA-RELATED"/>
    <property type="match status" value="1"/>
</dbReference>
<feature type="compositionally biased region" description="Basic and acidic residues" evidence="6">
    <location>
        <begin position="2133"/>
        <end position="2146"/>
    </location>
</feature>
<feature type="region of interest" description="Disordered" evidence="6">
    <location>
        <begin position="30"/>
        <end position="81"/>
    </location>
</feature>
<dbReference type="RefSeq" id="XP_029219336.1">
    <property type="nucleotide sequence ID" value="XM_029364628.1"/>
</dbReference>
<feature type="compositionally biased region" description="Basic residues" evidence="6">
    <location>
        <begin position="1606"/>
        <end position="1616"/>
    </location>
</feature>
<dbReference type="InterPro" id="IPR011009">
    <property type="entry name" value="Kinase-like_dom_sf"/>
</dbReference>
<feature type="compositionally biased region" description="Basic and acidic residues" evidence="6">
    <location>
        <begin position="1630"/>
        <end position="1649"/>
    </location>
</feature>
<feature type="compositionally biased region" description="Low complexity" evidence="6">
    <location>
        <begin position="1197"/>
        <end position="1206"/>
    </location>
</feature>
<dbReference type="KEGG" id="bbes:BESB_062140"/>
<dbReference type="InterPro" id="IPR008271">
    <property type="entry name" value="Ser/Thr_kinase_AS"/>
</dbReference>
<feature type="compositionally biased region" description="Polar residues" evidence="6">
    <location>
        <begin position="1242"/>
        <end position="1265"/>
    </location>
</feature>
<dbReference type="Pfam" id="PF00069">
    <property type="entry name" value="Pkinase"/>
    <property type="match status" value="1"/>
</dbReference>
<feature type="compositionally biased region" description="Basic and acidic residues" evidence="6">
    <location>
        <begin position="1309"/>
        <end position="1333"/>
    </location>
</feature>
<keyword evidence="3" id="KW-0547">Nucleotide-binding</keyword>
<keyword evidence="9" id="KW-1185">Reference proteome</keyword>
<feature type="compositionally biased region" description="Basic residues" evidence="6">
    <location>
        <begin position="1790"/>
        <end position="1801"/>
    </location>
</feature>
<dbReference type="GO" id="GO:0005634">
    <property type="term" value="C:nucleus"/>
    <property type="evidence" value="ECO:0007669"/>
    <property type="project" value="TreeGrafter"/>
</dbReference>
<evidence type="ECO:0000256" key="4">
    <source>
        <dbReference type="ARBA" id="ARBA00022777"/>
    </source>
</evidence>
<evidence type="ECO:0000256" key="3">
    <source>
        <dbReference type="ARBA" id="ARBA00022741"/>
    </source>
</evidence>
<gene>
    <name evidence="8" type="ORF">BESB_062140</name>
</gene>
<feature type="region of interest" description="Disordered" evidence="6">
    <location>
        <begin position="102"/>
        <end position="324"/>
    </location>
</feature>
<feature type="compositionally biased region" description="Basic and acidic residues" evidence="6">
    <location>
        <begin position="1682"/>
        <end position="1706"/>
    </location>
</feature>
<keyword evidence="5" id="KW-0067">ATP-binding</keyword>
<keyword evidence="1" id="KW-0723">Serine/threonine-protein kinase</keyword>